<dbReference type="FunFam" id="1.10.1040.10:FF:000001">
    <property type="entry name" value="Glycerol-3-phosphate dehydrogenase [NAD(P)+]"/>
    <property type="match status" value="1"/>
</dbReference>
<dbReference type="PIRSF" id="PIRSF000114">
    <property type="entry name" value="Glycerol-3-P_dh"/>
    <property type="match status" value="1"/>
</dbReference>
<reference evidence="6" key="1">
    <citation type="submission" date="2018-06" db="EMBL/GenBank/DDBJ databases">
        <authorList>
            <person name="Zhirakovskaya E."/>
        </authorList>
    </citation>
    <scope>NUCLEOTIDE SEQUENCE</scope>
</reference>
<dbReference type="HAMAP" id="MF_00394">
    <property type="entry name" value="NAD_Glyc3P_dehydrog"/>
    <property type="match status" value="1"/>
</dbReference>
<feature type="domain" description="Glycerol-3-phosphate dehydrogenase NAD-dependent N-terminal" evidence="4">
    <location>
        <begin position="5"/>
        <end position="159"/>
    </location>
</feature>
<dbReference type="InterPro" id="IPR036291">
    <property type="entry name" value="NAD(P)-bd_dom_sf"/>
</dbReference>
<evidence type="ECO:0000256" key="3">
    <source>
        <dbReference type="ARBA" id="ARBA00023027"/>
    </source>
</evidence>
<dbReference type="InterPro" id="IPR008927">
    <property type="entry name" value="6-PGluconate_DH-like_C_sf"/>
</dbReference>
<name>A0A3B1DJT0_9ZZZZ</name>
<dbReference type="GO" id="GO:0051287">
    <property type="term" value="F:NAD binding"/>
    <property type="evidence" value="ECO:0007669"/>
    <property type="project" value="InterPro"/>
</dbReference>
<sequence>MTTRITILGGGAMATACSVLLAEQTDQKVSIWTRNADYAKEMTATRENKRLLPGVKIPKSVTITATIEDAVKDADFLVASIPTKYLRKSLEALAPALKKDRPVISVIKGLENETFMRPSEIIADVLGQRAVVTLGGPSHAEEIARRLPASVVAASGDIALAKQVQSLFSTDRFRVYTNSDIVGVELAGALKNVIAIAAGICDGQGYGDNAKSALLTRGLVEITRFGVAFGAEASTFAGLAGMGDLITTCISPFGRNRMVGERLGKGETLNEIIKSMDSVAEGVTTTQSVFDLAEKKGIEMPITSEIYQVLMNNKSPEEATNSLMLRPPRSEG</sequence>
<feature type="domain" description="Glycerol-3-phosphate dehydrogenase NAD-dependent C-terminal" evidence="5">
    <location>
        <begin position="180"/>
        <end position="320"/>
    </location>
</feature>
<gene>
    <name evidence="6" type="ORF">MNBD_PLANCTO02-1164</name>
</gene>
<dbReference type="GO" id="GO:0005829">
    <property type="term" value="C:cytosol"/>
    <property type="evidence" value="ECO:0007669"/>
    <property type="project" value="TreeGrafter"/>
</dbReference>
<keyword evidence="2 6" id="KW-0560">Oxidoreductase</keyword>
<dbReference type="InterPro" id="IPR013328">
    <property type="entry name" value="6PGD_dom2"/>
</dbReference>
<dbReference type="GO" id="GO:0005975">
    <property type="term" value="P:carbohydrate metabolic process"/>
    <property type="evidence" value="ECO:0007669"/>
    <property type="project" value="InterPro"/>
</dbReference>
<keyword evidence="3" id="KW-0520">NAD</keyword>
<dbReference type="PROSITE" id="PS51257">
    <property type="entry name" value="PROKAR_LIPOPROTEIN"/>
    <property type="match status" value="1"/>
</dbReference>
<dbReference type="SUPFAM" id="SSF51735">
    <property type="entry name" value="NAD(P)-binding Rossmann-fold domains"/>
    <property type="match status" value="1"/>
</dbReference>
<evidence type="ECO:0000259" key="4">
    <source>
        <dbReference type="Pfam" id="PF01210"/>
    </source>
</evidence>
<dbReference type="NCBIfam" id="NF000940">
    <property type="entry name" value="PRK00094.1-2"/>
    <property type="match status" value="1"/>
</dbReference>
<dbReference type="Pfam" id="PF01210">
    <property type="entry name" value="NAD_Gly3P_dh_N"/>
    <property type="match status" value="1"/>
</dbReference>
<dbReference type="GO" id="GO:0046168">
    <property type="term" value="P:glycerol-3-phosphate catabolic process"/>
    <property type="evidence" value="ECO:0007669"/>
    <property type="project" value="InterPro"/>
</dbReference>
<evidence type="ECO:0000256" key="2">
    <source>
        <dbReference type="ARBA" id="ARBA00023002"/>
    </source>
</evidence>
<dbReference type="PRINTS" id="PR00077">
    <property type="entry name" value="GPDHDRGNASE"/>
</dbReference>
<evidence type="ECO:0000256" key="1">
    <source>
        <dbReference type="ARBA" id="ARBA00011009"/>
    </source>
</evidence>
<dbReference type="InterPro" id="IPR006109">
    <property type="entry name" value="G3P_DH_NAD-dep_C"/>
</dbReference>
<dbReference type="PROSITE" id="PS00957">
    <property type="entry name" value="NAD_G3PDH"/>
    <property type="match status" value="1"/>
</dbReference>
<dbReference type="InterPro" id="IPR006168">
    <property type="entry name" value="G3P_DH_NAD-dep"/>
</dbReference>
<dbReference type="PANTHER" id="PTHR11728">
    <property type="entry name" value="GLYCEROL-3-PHOSPHATE DEHYDROGENASE"/>
    <property type="match status" value="1"/>
</dbReference>
<dbReference type="InterPro" id="IPR011128">
    <property type="entry name" value="G3P_DH_NAD-dep_N"/>
</dbReference>
<protein>
    <submittedName>
        <fullName evidence="6">Glycerol-3-phosphate dehydrogenase [NAD(P)+]</fullName>
        <ecNumber evidence="6">1.1.1.94</ecNumber>
    </submittedName>
</protein>
<accession>A0A3B1DJT0</accession>
<dbReference type="Gene3D" id="1.10.1040.10">
    <property type="entry name" value="N-(1-d-carboxylethyl)-l-norvaline Dehydrogenase, domain 2"/>
    <property type="match status" value="1"/>
</dbReference>
<dbReference type="EMBL" id="UOGL01000499">
    <property type="protein sequence ID" value="VAX40962.1"/>
    <property type="molecule type" value="Genomic_DNA"/>
</dbReference>
<dbReference type="FunFam" id="3.40.50.720:FF:000019">
    <property type="entry name" value="Glycerol-3-phosphate dehydrogenase [NAD(P)+]"/>
    <property type="match status" value="1"/>
</dbReference>
<evidence type="ECO:0000259" key="5">
    <source>
        <dbReference type="Pfam" id="PF07479"/>
    </source>
</evidence>
<dbReference type="SUPFAM" id="SSF48179">
    <property type="entry name" value="6-phosphogluconate dehydrogenase C-terminal domain-like"/>
    <property type="match status" value="1"/>
</dbReference>
<dbReference type="PANTHER" id="PTHR11728:SF1">
    <property type="entry name" value="GLYCEROL-3-PHOSPHATE DEHYDROGENASE [NAD(+)] 2, CHLOROPLASTIC"/>
    <property type="match status" value="1"/>
</dbReference>
<comment type="similarity">
    <text evidence="1">Belongs to the NAD-dependent glycerol-3-phosphate dehydrogenase family.</text>
</comment>
<organism evidence="6">
    <name type="scientific">hydrothermal vent metagenome</name>
    <dbReference type="NCBI Taxonomy" id="652676"/>
    <lineage>
        <taxon>unclassified sequences</taxon>
        <taxon>metagenomes</taxon>
        <taxon>ecological metagenomes</taxon>
    </lineage>
</organism>
<dbReference type="Gene3D" id="3.40.50.720">
    <property type="entry name" value="NAD(P)-binding Rossmann-like Domain"/>
    <property type="match status" value="1"/>
</dbReference>
<dbReference type="EC" id="1.1.1.94" evidence="6"/>
<proteinExistence type="inferred from homology"/>
<dbReference type="NCBIfam" id="NF000942">
    <property type="entry name" value="PRK00094.1-4"/>
    <property type="match status" value="1"/>
</dbReference>
<dbReference type="Pfam" id="PF07479">
    <property type="entry name" value="NAD_Gly3P_dh_C"/>
    <property type="match status" value="1"/>
</dbReference>
<dbReference type="AlphaFoldDB" id="A0A3B1DJT0"/>
<evidence type="ECO:0000313" key="6">
    <source>
        <dbReference type="EMBL" id="VAX40962.1"/>
    </source>
</evidence>
<dbReference type="GO" id="GO:0047952">
    <property type="term" value="F:glycerol-3-phosphate dehydrogenase [NAD(P)+] activity"/>
    <property type="evidence" value="ECO:0007669"/>
    <property type="project" value="UniProtKB-EC"/>
</dbReference>